<feature type="domain" description="CNP1-like uncharacterised" evidence="2">
    <location>
        <begin position="40"/>
        <end position="170"/>
    </location>
</feature>
<dbReference type="InterPro" id="IPR014861">
    <property type="entry name" value="CNP1-like_dom"/>
</dbReference>
<proteinExistence type="predicted"/>
<name>A0A1Y0EQR6_9BURK</name>
<feature type="chain" id="PRO_5012711041" description="CNP1-like uncharacterized domain-containing protein" evidence="1">
    <location>
        <begin position="33"/>
        <end position="180"/>
    </location>
</feature>
<sequence>MFKSCKPAMAPRVVHGLAAASLALLMATPAAAQFRLVDPDETWTEAEIPPPPAYNVNKLIKVEGPVASSLTFGVDPATISIGPDYVVRYVIVLQGPAAVTAVYEGIRCNTGAKRVYARRNGTSEWETVKEDWMPLNSSSATKYAWNMARDGVCIGVATNNSVRDIVRDLQSNRGVMNMYR</sequence>
<dbReference type="Pfam" id="PF08750">
    <property type="entry name" value="CNP1"/>
    <property type="match status" value="1"/>
</dbReference>
<accession>A0A1Y0EQR6</accession>
<protein>
    <recommendedName>
        <fullName evidence="2">CNP1-like uncharacterized domain-containing protein</fullName>
    </recommendedName>
</protein>
<evidence type="ECO:0000259" key="2">
    <source>
        <dbReference type="Pfam" id="PF08750"/>
    </source>
</evidence>
<keyword evidence="4" id="KW-1185">Reference proteome</keyword>
<keyword evidence="1" id="KW-0732">Signal</keyword>
<organism evidence="3 4">
    <name type="scientific">Comamonas serinivorans</name>
    <dbReference type="NCBI Taxonomy" id="1082851"/>
    <lineage>
        <taxon>Bacteria</taxon>
        <taxon>Pseudomonadati</taxon>
        <taxon>Pseudomonadota</taxon>
        <taxon>Betaproteobacteria</taxon>
        <taxon>Burkholderiales</taxon>
        <taxon>Comamonadaceae</taxon>
        <taxon>Comamonas</taxon>
    </lineage>
</organism>
<evidence type="ECO:0000313" key="3">
    <source>
        <dbReference type="EMBL" id="ARU05916.1"/>
    </source>
</evidence>
<dbReference type="Proteomes" id="UP000196138">
    <property type="component" value="Chromosome"/>
</dbReference>
<reference evidence="3 4" key="1">
    <citation type="submission" date="2017-05" db="EMBL/GenBank/DDBJ databases">
        <authorList>
            <person name="Song R."/>
            <person name="Chenine A.L."/>
            <person name="Ruprecht R.M."/>
        </authorList>
    </citation>
    <scope>NUCLEOTIDE SEQUENCE [LARGE SCALE GENOMIC DNA]</scope>
    <source>
        <strain evidence="3 4">DSM 26136</strain>
    </source>
</reference>
<gene>
    <name evidence="3" type="ORF">CCO03_15660</name>
</gene>
<feature type="signal peptide" evidence="1">
    <location>
        <begin position="1"/>
        <end position="32"/>
    </location>
</feature>
<dbReference type="EMBL" id="CP021455">
    <property type="protein sequence ID" value="ARU05916.1"/>
    <property type="molecule type" value="Genomic_DNA"/>
</dbReference>
<dbReference type="AlphaFoldDB" id="A0A1Y0EQR6"/>
<evidence type="ECO:0000256" key="1">
    <source>
        <dbReference type="SAM" id="SignalP"/>
    </source>
</evidence>
<evidence type="ECO:0000313" key="4">
    <source>
        <dbReference type="Proteomes" id="UP000196138"/>
    </source>
</evidence>
<dbReference type="KEGG" id="cser:CCO03_15660"/>